<protein>
    <submittedName>
        <fullName evidence="1">Uncharacterized protein</fullName>
    </submittedName>
</protein>
<dbReference type="AlphaFoldDB" id="A0A4Y2INN5"/>
<gene>
    <name evidence="1" type="ORF">AVEN_123350_1</name>
</gene>
<proteinExistence type="predicted"/>
<keyword evidence="2" id="KW-1185">Reference proteome</keyword>
<comment type="caution">
    <text evidence="1">The sequence shown here is derived from an EMBL/GenBank/DDBJ whole genome shotgun (WGS) entry which is preliminary data.</text>
</comment>
<accession>A0A4Y2INN5</accession>
<dbReference type="Proteomes" id="UP000499080">
    <property type="component" value="Unassembled WGS sequence"/>
</dbReference>
<dbReference type="EMBL" id="BGPR01002764">
    <property type="protein sequence ID" value="GBM78596.1"/>
    <property type="molecule type" value="Genomic_DNA"/>
</dbReference>
<organism evidence="1 2">
    <name type="scientific">Araneus ventricosus</name>
    <name type="common">Orbweaver spider</name>
    <name type="synonym">Epeira ventricosa</name>
    <dbReference type="NCBI Taxonomy" id="182803"/>
    <lineage>
        <taxon>Eukaryota</taxon>
        <taxon>Metazoa</taxon>
        <taxon>Ecdysozoa</taxon>
        <taxon>Arthropoda</taxon>
        <taxon>Chelicerata</taxon>
        <taxon>Arachnida</taxon>
        <taxon>Araneae</taxon>
        <taxon>Araneomorphae</taxon>
        <taxon>Entelegynae</taxon>
        <taxon>Araneoidea</taxon>
        <taxon>Araneidae</taxon>
        <taxon>Araneus</taxon>
    </lineage>
</organism>
<reference evidence="1 2" key="1">
    <citation type="journal article" date="2019" name="Sci. Rep.">
        <title>Orb-weaving spider Araneus ventricosus genome elucidates the spidroin gene catalogue.</title>
        <authorList>
            <person name="Kono N."/>
            <person name="Nakamura H."/>
            <person name="Ohtoshi R."/>
            <person name="Moran D.A.P."/>
            <person name="Shinohara A."/>
            <person name="Yoshida Y."/>
            <person name="Fujiwara M."/>
            <person name="Mori M."/>
            <person name="Tomita M."/>
            <person name="Arakawa K."/>
        </authorList>
    </citation>
    <scope>NUCLEOTIDE SEQUENCE [LARGE SCALE GENOMIC DNA]</scope>
</reference>
<sequence>MVTTHTCITRACTWGRKTIGCIPHQARKTSQRPQQVAISRFIPFLEGGRCTPHEEIRATVAEHVKDAAASVEISSGTLAGQECLKEPPSLILLVLLYHHSLQ</sequence>
<name>A0A4Y2INN5_ARAVE</name>
<evidence type="ECO:0000313" key="2">
    <source>
        <dbReference type="Proteomes" id="UP000499080"/>
    </source>
</evidence>
<evidence type="ECO:0000313" key="1">
    <source>
        <dbReference type="EMBL" id="GBM78596.1"/>
    </source>
</evidence>